<feature type="transmembrane region" description="Helical" evidence="1">
    <location>
        <begin position="125"/>
        <end position="145"/>
    </location>
</feature>
<evidence type="ECO:0000256" key="1">
    <source>
        <dbReference type="SAM" id="Phobius"/>
    </source>
</evidence>
<keyword evidence="1" id="KW-1133">Transmembrane helix</keyword>
<sequence length="718" mass="84416">MDDVNINEICLDNINVDVEVDENEDDWIKLSWIIDHSNNDKNFQSSETQKDSGNEIAQMKDNDSKVSCINTESEDISDGISIITESDTDVVNTNLQICQFNRRPCKSLQILEVQTNKQKDIWNTLIAYVFGIIVGVTLSYFFTIFKTCPVSNEIDVESLKTASHNIVNTCKELTDVKTMLNEIKAHMPTDVKITEQILTQFIEITDSSNKTSSKPITITKEFFNSTSYPLDQLQNSLHVLSSLTFIYDDNNSLKNDINKTLDIVNNTKAFYDTLTLLVNNTQVVFDPIILDYLQHNSDRMHIASKSLLTNLIKKVSKVILKVYNKYAKERHRLSKTLCHLKSKLPDDKLLKQLTENNELFKDHDKFCFSNYISKNLVSETTTKENTKTKNVKEHIKTDNTVLNTKYDKKYTHKIHDNDKEDALKNKKKKRQNIDKFSTMKFLRNARNEIRNTSQLLISKVIENMNKLRHQLKKKLYHLKNILYDNEFLKQLIEDNEEDIKESVEYCEGKNDDLRSDNSFDIILAQLKNTCPLSTNYCSEFNINMSIFDTVPTYKTKNYKYKYDSKKTIMDHENSVKILPAKETNRPKKKEYFKSNGLTKNVINDKANYEKKYIPSQNKIKNHISEQTVNYHMSKHSSFDSCTMKQDNQHYINTNEKNNKERSYKYSKHRQLDDSDWYFRRVYSRRNARRRVNQPNDSDWYFQRVYSRNARRRAKNIYQ</sequence>
<dbReference type="EMBL" id="ADTU01006777">
    <property type="status" value="NOT_ANNOTATED_CDS"/>
    <property type="molecule type" value="Genomic_DNA"/>
</dbReference>
<dbReference type="Proteomes" id="UP000005205">
    <property type="component" value="Unassembled WGS sequence"/>
</dbReference>
<keyword evidence="3" id="KW-1185">Reference proteome</keyword>
<dbReference type="OrthoDB" id="7687339at2759"/>
<accession>A0A158P2H9</accession>
<evidence type="ECO:0000313" key="2">
    <source>
        <dbReference type="EnsemblMetazoa" id="XP_012063987.1"/>
    </source>
</evidence>
<reference evidence="2" key="2">
    <citation type="submission" date="2016-04" db="UniProtKB">
        <authorList>
            <consortium name="EnsemblMetazoa"/>
        </authorList>
    </citation>
    <scope>IDENTIFICATION</scope>
</reference>
<dbReference type="InParanoid" id="A0A158P2H9"/>
<protein>
    <submittedName>
        <fullName evidence="2">Uncharacterized protein</fullName>
    </submittedName>
</protein>
<organism evidence="2 3">
    <name type="scientific">Atta cephalotes</name>
    <name type="common">Leafcutter ant</name>
    <dbReference type="NCBI Taxonomy" id="12957"/>
    <lineage>
        <taxon>Eukaryota</taxon>
        <taxon>Metazoa</taxon>
        <taxon>Ecdysozoa</taxon>
        <taxon>Arthropoda</taxon>
        <taxon>Hexapoda</taxon>
        <taxon>Insecta</taxon>
        <taxon>Pterygota</taxon>
        <taxon>Neoptera</taxon>
        <taxon>Endopterygota</taxon>
        <taxon>Hymenoptera</taxon>
        <taxon>Apocrita</taxon>
        <taxon>Aculeata</taxon>
        <taxon>Formicoidea</taxon>
        <taxon>Formicidae</taxon>
        <taxon>Myrmicinae</taxon>
        <taxon>Atta</taxon>
    </lineage>
</organism>
<reference evidence="3" key="1">
    <citation type="journal article" date="2011" name="PLoS Genet.">
        <title>The genome sequence of the leaf-cutter ant Atta cephalotes reveals insights into its obligate symbiotic lifestyle.</title>
        <authorList>
            <person name="Suen G."/>
            <person name="Teiling C."/>
            <person name="Li L."/>
            <person name="Holt C."/>
            <person name="Abouheif E."/>
            <person name="Bornberg-Bauer E."/>
            <person name="Bouffard P."/>
            <person name="Caldera E.J."/>
            <person name="Cash E."/>
            <person name="Cavanaugh A."/>
            <person name="Denas O."/>
            <person name="Elhaik E."/>
            <person name="Fave M.J."/>
            <person name="Gadau J."/>
            <person name="Gibson J.D."/>
            <person name="Graur D."/>
            <person name="Grubbs K.J."/>
            <person name="Hagen D.E."/>
            <person name="Harkins T.T."/>
            <person name="Helmkampf M."/>
            <person name="Hu H."/>
            <person name="Johnson B.R."/>
            <person name="Kim J."/>
            <person name="Marsh S.E."/>
            <person name="Moeller J.A."/>
            <person name="Munoz-Torres M.C."/>
            <person name="Murphy M.C."/>
            <person name="Naughton M.C."/>
            <person name="Nigam S."/>
            <person name="Overson R."/>
            <person name="Rajakumar R."/>
            <person name="Reese J.T."/>
            <person name="Scott J.J."/>
            <person name="Smith C.R."/>
            <person name="Tao S."/>
            <person name="Tsutsui N.D."/>
            <person name="Viljakainen L."/>
            <person name="Wissler L."/>
            <person name="Yandell M.D."/>
            <person name="Zimmer F."/>
            <person name="Taylor J."/>
            <person name="Slater S.C."/>
            <person name="Clifton S.W."/>
            <person name="Warren W.C."/>
            <person name="Elsik C.G."/>
            <person name="Smith C.D."/>
            <person name="Weinstock G.M."/>
            <person name="Gerardo N.M."/>
            <person name="Currie C.R."/>
        </authorList>
    </citation>
    <scope>NUCLEOTIDE SEQUENCE [LARGE SCALE GENOMIC DNA]</scope>
</reference>
<keyword evidence="1" id="KW-0472">Membrane</keyword>
<keyword evidence="1" id="KW-0812">Transmembrane</keyword>
<dbReference type="EnsemblMetazoa" id="XM_012208597.1">
    <property type="protein sequence ID" value="XP_012063987.1"/>
    <property type="gene ID" value="LOC105627311"/>
</dbReference>
<proteinExistence type="predicted"/>
<name>A0A158P2H9_ATTCE</name>
<dbReference type="KEGG" id="acep:105627311"/>
<evidence type="ECO:0000313" key="3">
    <source>
        <dbReference type="Proteomes" id="UP000005205"/>
    </source>
</evidence>
<gene>
    <name evidence="2" type="primary">105627311</name>
</gene>
<dbReference type="AlphaFoldDB" id="A0A158P2H9"/>